<accession>A0A4Z0C5R0</accession>
<dbReference type="Proteomes" id="UP000298180">
    <property type="component" value="Unassembled WGS sequence"/>
</dbReference>
<name>A0A4Z0C5R0_9BURK</name>
<sequence length="426" mass="43975">MPPPARDFSPWWVVTLAGACAGFFRSPNQGVDMGLHAARLSLCAATFLAVLAAGCGGGGGGSPAAPPPPGPSPVGWGVFPDAVRVIGKQNFDDGSASDGTAPGELNLPGGSPAVSSDGTLFVAQTQASRMKAFKQYMAADGPDAAFTFTVDSGVVASASIHAGKLVVVEDHLVAIYDSVPTAPPEAGPARVAGGTSGCSASQLNNPEAAYITPRGQLIVADSRNHRVLIWNSLGTDLQLGNADVVVGQKDKDTCAANDVDGNDTTDDASAATLNRPTSVWSDGVKLIVVDSLNHRVLVWEKLPTTDFEAADHVIGQVNPGDSLPNAGLPAVTASTLFLPKSVDVSETGQMAVADQQNHRVLVWNTIPAASNVPADQVLGQPDLHSGGRVAASIKTFNEPSGVRFDGRNMVVVDVSNYRVLVFRARD</sequence>
<dbReference type="InterPro" id="IPR011042">
    <property type="entry name" value="6-blade_b-propeller_TolB-like"/>
</dbReference>
<keyword evidence="1" id="KW-0677">Repeat</keyword>
<dbReference type="SUPFAM" id="SSF101898">
    <property type="entry name" value="NHL repeat"/>
    <property type="match status" value="1"/>
</dbReference>
<dbReference type="PANTHER" id="PTHR24104">
    <property type="entry name" value="E3 UBIQUITIN-PROTEIN LIGASE NHLRC1-RELATED"/>
    <property type="match status" value="1"/>
</dbReference>
<keyword evidence="4" id="KW-1185">Reference proteome</keyword>
<dbReference type="EMBL" id="SMLM01000001">
    <property type="protein sequence ID" value="TFZ06304.1"/>
    <property type="molecule type" value="Genomic_DNA"/>
</dbReference>
<evidence type="ECO:0000313" key="3">
    <source>
        <dbReference type="EMBL" id="TFZ06304.1"/>
    </source>
</evidence>
<dbReference type="Gene3D" id="2.120.10.30">
    <property type="entry name" value="TolB, C-terminal domain"/>
    <property type="match status" value="2"/>
</dbReference>
<gene>
    <name evidence="3" type="ORF">EZ313_06570</name>
</gene>
<dbReference type="InterPro" id="IPR050952">
    <property type="entry name" value="TRIM-NHL_E3_ligases"/>
</dbReference>
<dbReference type="AlphaFoldDB" id="A0A4Z0C5R0"/>
<dbReference type="PROSITE" id="PS51257">
    <property type="entry name" value="PROKAR_LIPOPROTEIN"/>
    <property type="match status" value="1"/>
</dbReference>
<dbReference type="InterPro" id="IPR001258">
    <property type="entry name" value="NHL_repeat"/>
</dbReference>
<comment type="caution">
    <text evidence="3">The sequence shown here is derived from an EMBL/GenBank/DDBJ whole genome shotgun (WGS) entry which is preliminary data.</text>
</comment>
<dbReference type="Pfam" id="PF01436">
    <property type="entry name" value="NHL"/>
    <property type="match status" value="1"/>
</dbReference>
<feature type="repeat" description="NHL" evidence="2">
    <location>
        <begin position="194"/>
        <end position="233"/>
    </location>
</feature>
<organism evidence="3 4">
    <name type="scientific">Ramlibacter henchirensis</name>
    <dbReference type="NCBI Taxonomy" id="204072"/>
    <lineage>
        <taxon>Bacteria</taxon>
        <taxon>Pseudomonadati</taxon>
        <taxon>Pseudomonadota</taxon>
        <taxon>Betaproteobacteria</taxon>
        <taxon>Burkholderiales</taxon>
        <taxon>Comamonadaceae</taxon>
        <taxon>Ramlibacter</taxon>
    </lineage>
</organism>
<evidence type="ECO:0000256" key="2">
    <source>
        <dbReference type="PROSITE-ProRule" id="PRU00504"/>
    </source>
</evidence>
<evidence type="ECO:0000313" key="4">
    <source>
        <dbReference type="Proteomes" id="UP000298180"/>
    </source>
</evidence>
<dbReference type="PANTHER" id="PTHR24104:SF25">
    <property type="entry name" value="PROTEIN LIN-41"/>
    <property type="match status" value="1"/>
</dbReference>
<protein>
    <recommendedName>
        <fullName evidence="5">NHL repeat containing protein</fullName>
    </recommendedName>
</protein>
<dbReference type="GO" id="GO:0061630">
    <property type="term" value="F:ubiquitin protein ligase activity"/>
    <property type="evidence" value="ECO:0007669"/>
    <property type="project" value="TreeGrafter"/>
</dbReference>
<evidence type="ECO:0000256" key="1">
    <source>
        <dbReference type="ARBA" id="ARBA00022737"/>
    </source>
</evidence>
<reference evidence="3 4" key="1">
    <citation type="submission" date="2019-03" db="EMBL/GenBank/DDBJ databases">
        <title>Ramlibacter henchirensis DSM 14656, whole genome shotgun sequence.</title>
        <authorList>
            <person name="Zhang X."/>
            <person name="Feng G."/>
            <person name="Zhu H."/>
        </authorList>
    </citation>
    <scope>NUCLEOTIDE SEQUENCE [LARGE SCALE GENOMIC DNA]</scope>
    <source>
        <strain evidence="3 4">DSM 14656</strain>
    </source>
</reference>
<proteinExistence type="predicted"/>
<dbReference type="GO" id="GO:0043161">
    <property type="term" value="P:proteasome-mediated ubiquitin-dependent protein catabolic process"/>
    <property type="evidence" value="ECO:0007669"/>
    <property type="project" value="TreeGrafter"/>
</dbReference>
<dbReference type="GO" id="GO:0000209">
    <property type="term" value="P:protein polyubiquitination"/>
    <property type="evidence" value="ECO:0007669"/>
    <property type="project" value="TreeGrafter"/>
</dbReference>
<dbReference type="PROSITE" id="PS51125">
    <property type="entry name" value="NHL"/>
    <property type="match status" value="1"/>
</dbReference>
<dbReference type="GO" id="GO:0008270">
    <property type="term" value="F:zinc ion binding"/>
    <property type="evidence" value="ECO:0007669"/>
    <property type="project" value="UniProtKB-KW"/>
</dbReference>
<dbReference type="OrthoDB" id="9774579at2"/>
<evidence type="ECO:0008006" key="5">
    <source>
        <dbReference type="Google" id="ProtNLM"/>
    </source>
</evidence>